<name>A0A1Y1V600_9FUNG</name>
<dbReference type="GO" id="GO:0005634">
    <property type="term" value="C:nucleus"/>
    <property type="evidence" value="ECO:0007669"/>
    <property type="project" value="TreeGrafter"/>
</dbReference>
<dbReference type="AlphaFoldDB" id="A0A1Y1V600"/>
<organism evidence="8 9">
    <name type="scientific">Piromyces finnis</name>
    <dbReference type="NCBI Taxonomy" id="1754191"/>
    <lineage>
        <taxon>Eukaryota</taxon>
        <taxon>Fungi</taxon>
        <taxon>Fungi incertae sedis</taxon>
        <taxon>Chytridiomycota</taxon>
        <taxon>Chytridiomycota incertae sedis</taxon>
        <taxon>Neocallimastigomycetes</taxon>
        <taxon>Neocallimastigales</taxon>
        <taxon>Neocallimastigaceae</taxon>
        <taxon>Piromyces</taxon>
    </lineage>
</organism>
<comment type="caution">
    <text evidence="8">The sequence shown here is derived from an EMBL/GenBank/DDBJ whole genome shotgun (WGS) entry which is preliminary data.</text>
</comment>
<dbReference type="InterPro" id="IPR013087">
    <property type="entry name" value="Znf_C2H2_type"/>
</dbReference>
<dbReference type="SUPFAM" id="SSF57667">
    <property type="entry name" value="beta-beta-alpha zinc fingers"/>
    <property type="match status" value="1"/>
</dbReference>
<evidence type="ECO:0000256" key="3">
    <source>
        <dbReference type="ARBA" id="ARBA00022771"/>
    </source>
</evidence>
<protein>
    <recommendedName>
        <fullName evidence="7">C2H2-type domain-containing protein</fullName>
    </recommendedName>
</protein>
<keyword evidence="3 5" id="KW-0863">Zinc-finger</keyword>
<reference evidence="8 9" key="1">
    <citation type="submission" date="2016-08" db="EMBL/GenBank/DDBJ databases">
        <title>Genomes of anaerobic fungi encode conserved fungal cellulosomes for biomass hydrolysis.</title>
        <authorList>
            <consortium name="DOE Joint Genome Institute"/>
            <person name="Haitjema C.H."/>
            <person name="Gilmore S.P."/>
            <person name="Henske J.K."/>
            <person name="Solomon K.V."/>
            <person name="De Groot R."/>
            <person name="Kuo A."/>
            <person name="Mondo S.J."/>
            <person name="Salamov A.A."/>
            <person name="Labutti K."/>
            <person name="Zhao Z."/>
            <person name="Chiniquy J."/>
            <person name="Barry K."/>
            <person name="Brewer H.M."/>
            <person name="Purvine S.O."/>
            <person name="Wright A.T."/>
            <person name="Boxma B."/>
            <person name="Van Alen T."/>
            <person name="Hackstein J.H."/>
            <person name="Baker S.E."/>
            <person name="Grigoriev I.V."/>
            <person name="O'Malley M.A."/>
        </authorList>
    </citation>
    <scope>NUCLEOTIDE SEQUENCE [LARGE SCALE GENOMIC DNA]</scope>
    <source>
        <strain evidence="9">finn</strain>
    </source>
</reference>
<dbReference type="STRING" id="1754191.A0A1Y1V600"/>
<dbReference type="GO" id="GO:0000977">
    <property type="term" value="F:RNA polymerase II transcription regulatory region sequence-specific DNA binding"/>
    <property type="evidence" value="ECO:0007669"/>
    <property type="project" value="TreeGrafter"/>
</dbReference>
<feature type="region of interest" description="Disordered" evidence="6">
    <location>
        <begin position="226"/>
        <end position="256"/>
    </location>
</feature>
<feature type="domain" description="C2H2-type" evidence="7">
    <location>
        <begin position="605"/>
        <end position="632"/>
    </location>
</feature>
<dbReference type="FunFam" id="3.30.160.60:FF:000446">
    <property type="entry name" value="Zinc finger protein"/>
    <property type="match status" value="1"/>
</dbReference>
<proteinExistence type="predicted"/>
<reference evidence="8 9" key="2">
    <citation type="submission" date="2016-08" db="EMBL/GenBank/DDBJ databases">
        <title>Pervasive Adenine N6-methylation of Active Genes in Fungi.</title>
        <authorList>
            <consortium name="DOE Joint Genome Institute"/>
            <person name="Mondo S.J."/>
            <person name="Dannebaum R.O."/>
            <person name="Kuo R.C."/>
            <person name="Labutti K."/>
            <person name="Haridas S."/>
            <person name="Kuo A."/>
            <person name="Salamov A."/>
            <person name="Ahrendt S.R."/>
            <person name="Lipzen A."/>
            <person name="Sullivan W."/>
            <person name="Andreopoulos W.B."/>
            <person name="Clum A."/>
            <person name="Lindquist E."/>
            <person name="Daum C."/>
            <person name="Ramamoorthy G.K."/>
            <person name="Gryganskyi A."/>
            <person name="Culley D."/>
            <person name="Magnuson J.K."/>
            <person name="James T.Y."/>
            <person name="O'Malley M.A."/>
            <person name="Stajich J.E."/>
            <person name="Spatafora J.W."/>
            <person name="Visel A."/>
            <person name="Grigoriev I.V."/>
        </authorList>
    </citation>
    <scope>NUCLEOTIDE SEQUENCE [LARGE SCALE GENOMIC DNA]</scope>
    <source>
        <strain evidence="9">finn</strain>
    </source>
</reference>
<evidence type="ECO:0000313" key="9">
    <source>
        <dbReference type="Proteomes" id="UP000193719"/>
    </source>
</evidence>
<evidence type="ECO:0000256" key="5">
    <source>
        <dbReference type="PROSITE-ProRule" id="PRU00042"/>
    </source>
</evidence>
<dbReference type="SMART" id="SM00355">
    <property type="entry name" value="ZnF_C2H2"/>
    <property type="match status" value="2"/>
</dbReference>
<dbReference type="InterPro" id="IPR036236">
    <property type="entry name" value="Znf_C2H2_sf"/>
</dbReference>
<dbReference type="Pfam" id="PF00096">
    <property type="entry name" value="zf-C2H2"/>
    <property type="match status" value="2"/>
</dbReference>
<feature type="domain" description="C2H2-type" evidence="7">
    <location>
        <begin position="633"/>
        <end position="666"/>
    </location>
</feature>
<dbReference type="EMBL" id="MCFH01000031">
    <property type="protein sequence ID" value="ORX47273.1"/>
    <property type="molecule type" value="Genomic_DNA"/>
</dbReference>
<dbReference type="Proteomes" id="UP000193719">
    <property type="component" value="Unassembled WGS sequence"/>
</dbReference>
<gene>
    <name evidence="8" type="ORF">BCR36DRAFT_584786</name>
</gene>
<feature type="compositionally biased region" description="Low complexity" evidence="6">
    <location>
        <begin position="228"/>
        <end position="253"/>
    </location>
</feature>
<accession>A0A1Y1V600</accession>
<feature type="region of interest" description="Disordered" evidence="6">
    <location>
        <begin position="406"/>
        <end position="438"/>
    </location>
</feature>
<dbReference type="PANTHER" id="PTHR24409">
    <property type="entry name" value="ZINC FINGER PROTEIN 142"/>
    <property type="match status" value="1"/>
</dbReference>
<keyword evidence="1" id="KW-0479">Metal-binding</keyword>
<keyword evidence="2" id="KW-0677">Repeat</keyword>
<keyword evidence="4" id="KW-0862">Zinc</keyword>
<dbReference type="GO" id="GO:0008270">
    <property type="term" value="F:zinc ion binding"/>
    <property type="evidence" value="ECO:0007669"/>
    <property type="project" value="UniProtKB-KW"/>
</dbReference>
<feature type="compositionally biased region" description="Low complexity" evidence="6">
    <location>
        <begin position="710"/>
        <end position="725"/>
    </location>
</feature>
<dbReference type="PROSITE" id="PS00028">
    <property type="entry name" value="ZINC_FINGER_C2H2_1"/>
    <property type="match status" value="1"/>
</dbReference>
<evidence type="ECO:0000313" key="8">
    <source>
        <dbReference type="EMBL" id="ORX47273.1"/>
    </source>
</evidence>
<evidence type="ECO:0000256" key="6">
    <source>
        <dbReference type="SAM" id="MobiDB-lite"/>
    </source>
</evidence>
<evidence type="ECO:0000256" key="2">
    <source>
        <dbReference type="ARBA" id="ARBA00022737"/>
    </source>
</evidence>
<evidence type="ECO:0000259" key="7">
    <source>
        <dbReference type="PROSITE" id="PS50157"/>
    </source>
</evidence>
<dbReference type="PROSITE" id="PS50157">
    <property type="entry name" value="ZINC_FINGER_C2H2_2"/>
    <property type="match status" value="2"/>
</dbReference>
<dbReference type="PANTHER" id="PTHR24409:SF295">
    <property type="entry name" value="AZ2-RELATED"/>
    <property type="match status" value="1"/>
</dbReference>
<dbReference type="GO" id="GO:0000981">
    <property type="term" value="F:DNA-binding transcription factor activity, RNA polymerase II-specific"/>
    <property type="evidence" value="ECO:0007669"/>
    <property type="project" value="TreeGrafter"/>
</dbReference>
<evidence type="ECO:0000256" key="1">
    <source>
        <dbReference type="ARBA" id="ARBA00022723"/>
    </source>
</evidence>
<keyword evidence="9" id="KW-1185">Reference proteome</keyword>
<sequence length="734" mass="81918">MSVSNIQQNYIQYNSNNSSAYVIQQSYPNNNTPSQHMIVSNNYNNGYQSTMVNSTQYQSYSVPQAHSISNGSYPNTAMNNQIIPPADNNNTFIKVNVNGIPTTQQEQQVYPLAPTSQPVQQIYNGQGYVQSPTIINSSNIAYQHQPPHQSHIIINNSNEIQYSLATTSETVTNSIYSSSINQDINQNVLTNATQNGMSPVVLKQSNDSNNNSDGVLPLFQKQPQQPINYSSSSVISNSSLESNNENSNTNSKSTCIYTPIQTPNTSPLKKDVIVNDNSVAQTNKINNMYPVTTLAQGKNITTNTIGESIPPKDIQSNGKNINNTQYINNENSINSITSNSEMLSPKSLSNESSNQSIASSNKIPIQNGNNNNNNIVVVNNMISPEIKEVERKINGTQDQSYIIQGQNQNQRQISQTASYHHQPNNNNQNSSIQNIPYQSPDNNYVVSTESNNVPYNTYNSYNNIVPQNVINQQYNIQQQGYYNSQPQNQTIDYQSVPMQGKPVQFISPPNNVSYIQNSVVSPMENNNVSYNSQQQIVNNQVNYSSQQINSNQQIYYNNQSPVQQVGNVGNVNMNTNYNTQFSVPYPVRSNNVISANSPPAKVKRYKCTECGKRFSRPSSLKTHMYSHTGQHPFKCTLAGCGRRFSVLSNLRRHMKVCQKRHEKNRALILRNAKLSNSKICDDDEVNTTTITIDDINSSKIRVIENKKAKNTTNKPSSSSNTSISDNVKEHSKIN</sequence>
<feature type="region of interest" description="Disordered" evidence="6">
    <location>
        <begin position="706"/>
        <end position="734"/>
    </location>
</feature>
<dbReference type="Gene3D" id="3.30.160.60">
    <property type="entry name" value="Classic Zinc Finger"/>
    <property type="match status" value="2"/>
</dbReference>
<evidence type="ECO:0000256" key="4">
    <source>
        <dbReference type="ARBA" id="ARBA00022833"/>
    </source>
</evidence>
<dbReference type="FunFam" id="3.30.160.60:FF:001774">
    <property type="entry name" value="Myoneurin"/>
    <property type="match status" value="1"/>
</dbReference>
<dbReference type="OrthoDB" id="6077919at2759"/>